<evidence type="ECO:0000259" key="1">
    <source>
        <dbReference type="Pfam" id="PF26642"/>
    </source>
</evidence>
<dbReference type="Proteomes" id="UP001430193">
    <property type="component" value="Unassembled WGS sequence"/>
</dbReference>
<dbReference type="NCBIfam" id="NF047335">
    <property type="entry name" value="T3SS_XAC0095"/>
    <property type="match status" value="1"/>
</dbReference>
<name>A0ABS2KJ70_9GAMM</name>
<proteinExistence type="predicted"/>
<dbReference type="InterPro" id="IPR058099">
    <property type="entry name" value="T3SS_XAC0095_dom"/>
</dbReference>
<evidence type="ECO:0000313" key="3">
    <source>
        <dbReference type="Proteomes" id="UP001430193"/>
    </source>
</evidence>
<dbReference type="RefSeq" id="WP_204632819.1">
    <property type="nucleotide sequence ID" value="NZ_BSOC01000005.1"/>
</dbReference>
<evidence type="ECO:0000313" key="2">
    <source>
        <dbReference type="EMBL" id="MBM7131223.1"/>
    </source>
</evidence>
<organism evidence="2 3">
    <name type="scientific">Dyella mobilis</name>
    <dbReference type="NCBI Taxonomy" id="1849582"/>
    <lineage>
        <taxon>Bacteria</taxon>
        <taxon>Pseudomonadati</taxon>
        <taxon>Pseudomonadota</taxon>
        <taxon>Gammaproteobacteria</taxon>
        <taxon>Lysobacterales</taxon>
        <taxon>Rhodanobacteraceae</taxon>
        <taxon>Dyella</taxon>
    </lineage>
</organism>
<accession>A0ABS2KJ70</accession>
<reference evidence="2" key="1">
    <citation type="submission" date="2020-10" db="EMBL/GenBank/DDBJ databases">
        <title>Phylogeny of dyella-like bacteria.</title>
        <authorList>
            <person name="Fu J."/>
        </authorList>
    </citation>
    <scope>NUCLEOTIDE SEQUENCE</scope>
    <source>
        <strain evidence="2">DHON07</strain>
    </source>
</reference>
<keyword evidence="3" id="KW-1185">Reference proteome</keyword>
<sequence>MAGKANPTLPRAGETYYQLPESAHQKLGELRDQLDMLAHLTERHCCAEDEALQLSSIALSQCFARFAVAVGEAVEACLAPNGH</sequence>
<gene>
    <name evidence="2" type="ORF">ISS99_16980</name>
</gene>
<dbReference type="Pfam" id="PF26642">
    <property type="entry name" value="XAC0095_dom"/>
    <property type="match status" value="1"/>
</dbReference>
<feature type="domain" description="XAC0095-like" evidence="1">
    <location>
        <begin position="16"/>
        <end position="76"/>
    </location>
</feature>
<comment type="caution">
    <text evidence="2">The sequence shown here is derived from an EMBL/GenBank/DDBJ whole genome shotgun (WGS) entry which is preliminary data.</text>
</comment>
<protein>
    <recommendedName>
        <fullName evidence="1">XAC0095-like domain-containing protein</fullName>
    </recommendedName>
</protein>
<dbReference type="EMBL" id="JADIKF010000040">
    <property type="protein sequence ID" value="MBM7131223.1"/>
    <property type="molecule type" value="Genomic_DNA"/>
</dbReference>